<feature type="compositionally biased region" description="Basic and acidic residues" evidence="1">
    <location>
        <begin position="389"/>
        <end position="405"/>
    </location>
</feature>
<feature type="chain" id="PRO_5020745302" evidence="2">
    <location>
        <begin position="27"/>
        <end position="405"/>
    </location>
</feature>
<feature type="compositionally biased region" description="Basic and acidic residues" evidence="1">
    <location>
        <begin position="308"/>
        <end position="322"/>
    </location>
</feature>
<dbReference type="AlphaFoldDB" id="A0A4Q0MLR3"/>
<reference evidence="3 4" key="1">
    <citation type="submission" date="2018-12" db="EMBL/GenBank/DDBJ databases">
        <title>bacterium Hansschlegelia zhihuaiae S113.</title>
        <authorList>
            <person name="He J."/>
        </authorList>
    </citation>
    <scope>NUCLEOTIDE SEQUENCE [LARGE SCALE GENOMIC DNA]</scope>
    <source>
        <strain evidence="3 4">S 113</strain>
    </source>
</reference>
<evidence type="ECO:0000313" key="3">
    <source>
        <dbReference type="EMBL" id="RXF74681.1"/>
    </source>
</evidence>
<gene>
    <name evidence="3" type="ORF">EK403_04635</name>
</gene>
<feature type="signal peptide" evidence="2">
    <location>
        <begin position="1"/>
        <end position="26"/>
    </location>
</feature>
<feature type="region of interest" description="Disordered" evidence="1">
    <location>
        <begin position="44"/>
        <end position="67"/>
    </location>
</feature>
<keyword evidence="2" id="KW-0732">Signal</keyword>
<comment type="caution">
    <text evidence="3">The sequence shown here is derived from an EMBL/GenBank/DDBJ whole genome shotgun (WGS) entry which is preliminary data.</text>
</comment>
<dbReference type="Pfam" id="PF11064">
    <property type="entry name" value="DUF2865"/>
    <property type="match status" value="1"/>
</dbReference>
<evidence type="ECO:0000313" key="4">
    <source>
        <dbReference type="Proteomes" id="UP000289708"/>
    </source>
</evidence>
<dbReference type="RefSeq" id="WP_128776331.1">
    <property type="nucleotide sequence ID" value="NZ_RYFI01000003.1"/>
</dbReference>
<feature type="compositionally biased region" description="Basic and acidic residues" evidence="1">
    <location>
        <begin position="46"/>
        <end position="55"/>
    </location>
</feature>
<keyword evidence="4" id="KW-1185">Reference proteome</keyword>
<dbReference type="OrthoDB" id="7850882at2"/>
<accession>A0A4Q0MLR3</accession>
<feature type="compositionally biased region" description="Pro residues" evidence="1">
    <location>
        <begin position="333"/>
        <end position="347"/>
    </location>
</feature>
<evidence type="ECO:0000256" key="2">
    <source>
        <dbReference type="SAM" id="SignalP"/>
    </source>
</evidence>
<protein>
    <submittedName>
        <fullName evidence="3">DUF2865 domain-containing protein</fullName>
    </submittedName>
</protein>
<dbReference type="Proteomes" id="UP000289708">
    <property type="component" value="Unassembled WGS sequence"/>
</dbReference>
<name>A0A4Q0MLR3_9HYPH</name>
<feature type="region of interest" description="Disordered" evidence="1">
    <location>
        <begin position="308"/>
        <end position="405"/>
    </location>
</feature>
<dbReference type="EMBL" id="RYFI01000003">
    <property type="protein sequence ID" value="RXF74681.1"/>
    <property type="molecule type" value="Genomic_DNA"/>
</dbReference>
<dbReference type="InterPro" id="IPR021293">
    <property type="entry name" value="DUF2865"/>
</dbReference>
<evidence type="ECO:0000256" key="1">
    <source>
        <dbReference type="SAM" id="MobiDB-lite"/>
    </source>
</evidence>
<organism evidence="3 4">
    <name type="scientific">Hansschlegelia zhihuaiae</name>
    <dbReference type="NCBI Taxonomy" id="405005"/>
    <lineage>
        <taxon>Bacteria</taxon>
        <taxon>Pseudomonadati</taxon>
        <taxon>Pseudomonadota</taxon>
        <taxon>Alphaproteobacteria</taxon>
        <taxon>Hyphomicrobiales</taxon>
        <taxon>Methylopilaceae</taxon>
        <taxon>Hansschlegelia</taxon>
    </lineage>
</organism>
<sequence>MRSKILTNVVLAVAFAAVLGASGAGAQEPSEECLSLEARLAALDRSGPRKPDPRQLEQSVARQQSELDRTSAYAKGIGCGRRFIFAPEPPAECEPLGARIKQMQINLDRLKAQSAQAAQGGGGDPRRRELLFALARGHCGPQYRLVERRVAPQQQEKKGFFEMLFGGGRSSEEPSGGETVVEPEMDPAETPKVSTFRTVCVRTCDGFFFPISYQTTRNAFGRDEAICRATCPGAEAKLFAYPNPGGKIEGAADVDGQPYAKLENAFRYRKEFVSGCSCKPEGMNWAEALSGVEDKTVKKGDIVVDEKTAEEMSRAKTPEERAQIQARAAKAKPPAPPASPPPPPPSSPLQDAAQQGGEPFEPQQTGAARREAPSDDVIILDQPPMPRGGVERRPLDGPDMERVPH</sequence>
<proteinExistence type="predicted"/>